<keyword evidence="2" id="KW-1185">Reference proteome</keyword>
<protein>
    <submittedName>
        <fullName evidence="1">2'-5' RNA ligase</fullName>
    </submittedName>
</protein>
<reference evidence="1 2" key="1">
    <citation type="submission" date="2024-06" db="EMBL/GenBank/DDBJ databases">
        <title>Genomic Encyclopedia of Type Strains, Phase IV (KMG-IV): sequencing the most valuable type-strain genomes for metagenomic binning, comparative biology and taxonomic classification.</title>
        <authorList>
            <person name="Goeker M."/>
        </authorList>
    </citation>
    <scope>NUCLEOTIDE SEQUENCE [LARGE SCALE GENOMIC DNA]</scope>
    <source>
        <strain evidence="1 2">DSM 100124</strain>
    </source>
</reference>
<gene>
    <name evidence="1" type="ORF">ABID52_003157</name>
</gene>
<name>A0ABV2LLW4_9BACL</name>
<dbReference type="InterPro" id="IPR009097">
    <property type="entry name" value="Cyclic_Pdiesterase"/>
</dbReference>
<sequence>MEENIYQNVVCCIITLELTKLIEFYEQNFIGADNMYGVIAYLDSETEQKINDLRDGLGKEGIVGHGMRPHVTLSTHPDIDIESFIVSFQNYFNDIGAVPLFFPTLAIFLNSGTLYAAPTKNSVLTDFHQRYHDQFKKEINQQSLYIPDYWVPHCTLVMNLSHEDLVKAFDYSARNLEPFHATIESVALIQLTYEADICIDVKDILTVKLKKGDVN</sequence>
<dbReference type="EMBL" id="JBEPMP010000001">
    <property type="protein sequence ID" value="MET3729576.1"/>
    <property type="molecule type" value="Genomic_DNA"/>
</dbReference>
<dbReference type="Proteomes" id="UP001549097">
    <property type="component" value="Unassembled WGS sequence"/>
</dbReference>
<dbReference type="RefSeq" id="WP_198766375.1">
    <property type="nucleotide sequence ID" value="NZ_JAEACF010000001.1"/>
</dbReference>
<proteinExistence type="predicted"/>
<organism evidence="1 2">
    <name type="scientific">Fictibacillus halophilus</name>
    <dbReference type="NCBI Taxonomy" id="1610490"/>
    <lineage>
        <taxon>Bacteria</taxon>
        <taxon>Bacillati</taxon>
        <taxon>Bacillota</taxon>
        <taxon>Bacilli</taxon>
        <taxon>Bacillales</taxon>
        <taxon>Fictibacillaceae</taxon>
        <taxon>Fictibacillus</taxon>
    </lineage>
</organism>
<accession>A0ABV2LLW4</accession>
<dbReference type="PANTHER" id="PTHR36039">
    <property type="match status" value="1"/>
</dbReference>
<dbReference type="Pfam" id="PF13563">
    <property type="entry name" value="2_5_RNA_ligase2"/>
    <property type="match status" value="1"/>
</dbReference>
<keyword evidence="1" id="KW-0436">Ligase</keyword>
<evidence type="ECO:0000313" key="2">
    <source>
        <dbReference type="Proteomes" id="UP001549097"/>
    </source>
</evidence>
<comment type="caution">
    <text evidence="1">The sequence shown here is derived from an EMBL/GenBank/DDBJ whole genome shotgun (WGS) entry which is preliminary data.</text>
</comment>
<dbReference type="Gene3D" id="3.90.1140.10">
    <property type="entry name" value="Cyclic phosphodiesterase"/>
    <property type="match status" value="1"/>
</dbReference>
<dbReference type="GO" id="GO:0016874">
    <property type="term" value="F:ligase activity"/>
    <property type="evidence" value="ECO:0007669"/>
    <property type="project" value="UniProtKB-KW"/>
</dbReference>
<dbReference type="PANTHER" id="PTHR36039:SF2">
    <property type="entry name" value="RNA LIGASE_CYCLIC NUCLEOTIDE PHOSPHODIESTERASE FAMILY PROTEIN"/>
    <property type="match status" value="1"/>
</dbReference>
<dbReference type="SUPFAM" id="SSF55144">
    <property type="entry name" value="LigT-like"/>
    <property type="match status" value="1"/>
</dbReference>
<evidence type="ECO:0000313" key="1">
    <source>
        <dbReference type="EMBL" id="MET3729576.1"/>
    </source>
</evidence>